<dbReference type="InterPro" id="IPR050736">
    <property type="entry name" value="Sensor_HK_Regulatory"/>
</dbReference>
<protein>
    <recommendedName>
        <fullName evidence="3">histidine kinase</fullName>
        <ecNumber evidence="3">2.7.13.3</ecNumber>
    </recommendedName>
</protein>
<comment type="catalytic activity">
    <reaction evidence="1">
        <text>ATP + protein L-histidine = ADP + protein N-phospho-L-histidine.</text>
        <dbReference type="EC" id="2.7.13.3"/>
    </reaction>
</comment>
<dbReference type="AlphaFoldDB" id="A0A2W5FEM3"/>
<comment type="caution">
    <text evidence="9">The sequence shown here is derived from an EMBL/GenBank/DDBJ whole genome shotgun (WGS) entry which is preliminary data.</text>
</comment>
<evidence type="ECO:0000256" key="5">
    <source>
        <dbReference type="ARBA" id="ARBA00022679"/>
    </source>
</evidence>
<evidence type="ECO:0000313" key="10">
    <source>
        <dbReference type="Proteomes" id="UP000249633"/>
    </source>
</evidence>
<keyword evidence="7" id="KW-0902">Two-component regulatory system</keyword>
<dbReference type="InterPro" id="IPR036097">
    <property type="entry name" value="HisK_dim/P_sf"/>
</dbReference>
<dbReference type="PANTHER" id="PTHR43711:SF26">
    <property type="entry name" value="SENSOR HISTIDINE KINASE RCSC"/>
    <property type="match status" value="1"/>
</dbReference>
<sequence length="301" mass="33509">MSHELRTPLNAIIGFSQLLSSPGHSFPAEKQAGFNAHIHKAGEHLLALIDELMNLARIEAGKLEFDLRRWPLHTLLEECMTMVATQARARGLTINFETPDERIRVVADRTRLKQVLLNLLSNAVKYNRPDGTLTLVAHPLDHERLRIEVSDSGAGLSQDQISHLFEPFNRLGRTKEGPDAVEGTGLGLVVTKHLIELMGGRIGVSSLPGVGTCFWVDLIFDDSPVELSLPRNESRCLVATTCSNTRCCWSRTTFPAKSSCRHSWPLDPICAFSPPATVEKALRWRLRMSLPSSSWTTKCLR</sequence>
<dbReference type="FunFam" id="3.30.565.10:FF:000006">
    <property type="entry name" value="Sensor histidine kinase WalK"/>
    <property type="match status" value="1"/>
</dbReference>
<evidence type="ECO:0000313" key="9">
    <source>
        <dbReference type="EMBL" id="PZP29462.1"/>
    </source>
</evidence>
<accession>A0A2W5FEM3</accession>
<dbReference type="EMBL" id="QFOD01000018">
    <property type="protein sequence ID" value="PZP29462.1"/>
    <property type="molecule type" value="Genomic_DNA"/>
</dbReference>
<dbReference type="InterPro" id="IPR005467">
    <property type="entry name" value="His_kinase_dom"/>
</dbReference>
<dbReference type="CDD" id="cd16922">
    <property type="entry name" value="HATPase_EvgS-ArcB-TorS-like"/>
    <property type="match status" value="1"/>
</dbReference>
<dbReference type="EC" id="2.7.13.3" evidence="3"/>
<dbReference type="InterPro" id="IPR003594">
    <property type="entry name" value="HATPase_dom"/>
</dbReference>
<evidence type="ECO:0000259" key="8">
    <source>
        <dbReference type="PROSITE" id="PS50109"/>
    </source>
</evidence>
<dbReference type="Pfam" id="PF00512">
    <property type="entry name" value="HisKA"/>
    <property type="match status" value="1"/>
</dbReference>
<dbReference type="Gene3D" id="3.30.565.10">
    <property type="entry name" value="Histidine kinase-like ATPase, C-terminal domain"/>
    <property type="match status" value="1"/>
</dbReference>
<organism evidence="9 10">
    <name type="scientific">Roseateles depolymerans</name>
    <dbReference type="NCBI Taxonomy" id="76731"/>
    <lineage>
        <taxon>Bacteria</taxon>
        <taxon>Pseudomonadati</taxon>
        <taxon>Pseudomonadota</taxon>
        <taxon>Betaproteobacteria</taxon>
        <taxon>Burkholderiales</taxon>
        <taxon>Sphaerotilaceae</taxon>
        <taxon>Roseateles</taxon>
    </lineage>
</organism>
<comment type="subcellular location">
    <subcellularLocation>
        <location evidence="2">Cell inner membrane</location>
        <topology evidence="2">Multi-pass membrane protein</topology>
    </subcellularLocation>
</comment>
<dbReference type="Pfam" id="PF02518">
    <property type="entry name" value="HATPase_c"/>
    <property type="match status" value="1"/>
</dbReference>
<feature type="domain" description="Histidine kinase" evidence="8">
    <location>
        <begin position="1"/>
        <end position="222"/>
    </location>
</feature>
<dbReference type="SUPFAM" id="SSF47384">
    <property type="entry name" value="Homodimeric domain of signal transducing histidine kinase"/>
    <property type="match status" value="1"/>
</dbReference>
<keyword evidence="4" id="KW-0597">Phosphoprotein</keyword>
<evidence type="ECO:0000256" key="1">
    <source>
        <dbReference type="ARBA" id="ARBA00000085"/>
    </source>
</evidence>
<proteinExistence type="predicted"/>
<dbReference type="CDD" id="cd00082">
    <property type="entry name" value="HisKA"/>
    <property type="match status" value="1"/>
</dbReference>
<dbReference type="GO" id="GO:0005886">
    <property type="term" value="C:plasma membrane"/>
    <property type="evidence" value="ECO:0007669"/>
    <property type="project" value="UniProtKB-SubCell"/>
</dbReference>
<dbReference type="Gene3D" id="1.10.287.130">
    <property type="match status" value="1"/>
</dbReference>
<dbReference type="PRINTS" id="PR00344">
    <property type="entry name" value="BCTRLSENSOR"/>
</dbReference>
<dbReference type="InterPro" id="IPR004358">
    <property type="entry name" value="Sig_transdc_His_kin-like_C"/>
</dbReference>
<dbReference type="Proteomes" id="UP000249633">
    <property type="component" value="Unassembled WGS sequence"/>
</dbReference>
<dbReference type="PANTHER" id="PTHR43711">
    <property type="entry name" value="TWO-COMPONENT HISTIDINE KINASE"/>
    <property type="match status" value="1"/>
</dbReference>
<evidence type="ECO:0000256" key="2">
    <source>
        <dbReference type="ARBA" id="ARBA00004429"/>
    </source>
</evidence>
<dbReference type="SMART" id="SM00387">
    <property type="entry name" value="HATPase_c"/>
    <property type="match status" value="1"/>
</dbReference>
<gene>
    <name evidence="9" type="ORF">DI603_17540</name>
</gene>
<dbReference type="InterPro" id="IPR003661">
    <property type="entry name" value="HisK_dim/P_dom"/>
</dbReference>
<reference evidence="9 10" key="1">
    <citation type="submission" date="2017-08" db="EMBL/GenBank/DDBJ databases">
        <title>Infants hospitalized years apart are colonized by the same room-sourced microbial strains.</title>
        <authorList>
            <person name="Brooks B."/>
            <person name="Olm M.R."/>
            <person name="Firek B.A."/>
            <person name="Baker R."/>
            <person name="Thomas B.C."/>
            <person name="Morowitz M.J."/>
            <person name="Banfield J.F."/>
        </authorList>
    </citation>
    <scope>NUCLEOTIDE SEQUENCE [LARGE SCALE GENOMIC DNA]</scope>
    <source>
        <strain evidence="9">S2_012_000_R2_81</strain>
    </source>
</reference>
<dbReference type="InterPro" id="IPR036890">
    <property type="entry name" value="HATPase_C_sf"/>
</dbReference>
<keyword evidence="6" id="KW-0418">Kinase</keyword>
<evidence type="ECO:0000256" key="7">
    <source>
        <dbReference type="ARBA" id="ARBA00023012"/>
    </source>
</evidence>
<dbReference type="PROSITE" id="PS50109">
    <property type="entry name" value="HIS_KIN"/>
    <property type="match status" value="1"/>
</dbReference>
<name>A0A2W5FEM3_9BURK</name>
<dbReference type="GO" id="GO:0000155">
    <property type="term" value="F:phosphorelay sensor kinase activity"/>
    <property type="evidence" value="ECO:0007669"/>
    <property type="project" value="InterPro"/>
</dbReference>
<dbReference type="SUPFAM" id="SSF55874">
    <property type="entry name" value="ATPase domain of HSP90 chaperone/DNA topoisomerase II/histidine kinase"/>
    <property type="match status" value="1"/>
</dbReference>
<keyword evidence="5" id="KW-0808">Transferase</keyword>
<evidence type="ECO:0000256" key="3">
    <source>
        <dbReference type="ARBA" id="ARBA00012438"/>
    </source>
</evidence>
<dbReference type="SMART" id="SM00388">
    <property type="entry name" value="HisKA"/>
    <property type="match status" value="1"/>
</dbReference>
<evidence type="ECO:0000256" key="4">
    <source>
        <dbReference type="ARBA" id="ARBA00022553"/>
    </source>
</evidence>
<evidence type="ECO:0000256" key="6">
    <source>
        <dbReference type="ARBA" id="ARBA00022777"/>
    </source>
</evidence>